<dbReference type="AlphaFoldDB" id="A0AAV0C678"/>
<reference evidence="2" key="1">
    <citation type="submission" date="2022-07" db="EMBL/GenBank/DDBJ databases">
        <authorList>
            <person name="Macas J."/>
            <person name="Novak P."/>
            <person name="Neumann P."/>
        </authorList>
    </citation>
    <scope>NUCLEOTIDE SEQUENCE</scope>
</reference>
<feature type="region of interest" description="Disordered" evidence="1">
    <location>
        <begin position="51"/>
        <end position="108"/>
    </location>
</feature>
<feature type="compositionally biased region" description="Basic and acidic residues" evidence="1">
    <location>
        <begin position="23"/>
        <end position="37"/>
    </location>
</feature>
<evidence type="ECO:0000313" key="2">
    <source>
        <dbReference type="EMBL" id="CAH9064821.1"/>
    </source>
</evidence>
<feature type="non-terminal residue" evidence="2">
    <location>
        <position position="108"/>
    </location>
</feature>
<dbReference type="Proteomes" id="UP001152523">
    <property type="component" value="Unassembled WGS sequence"/>
</dbReference>
<keyword evidence="3" id="KW-1185">Reference proteome</keyword>
<organism evidence="2 3">
    <name type="scientific">Cuscuta epithymum</name>
    <dbReference type="NCBI Taxonomy" id="186058"/>
    <lineage>
        <taxon>Eukaryota</taxon>
        <taxon>Viridiplantae</taxon>
        <taxon>Streptophyta</taxon>
        <taxon>Embryophyta</taxon>
        <taxon>Tracheophyta</taxon>
        <taxon>Spermatophyta</taxon>
        <taxon>Magnoliopsida</taxon>
        <taxon>eudicotyledons</taxon>
        <taxon>Gunneridae</taxon>
        <taxon>Pentapetalae</taxon>
        <taxon>asterids</taxon>
        <taxon>lamiids</taxon>
        <taxon>Solanales</taxon>
        <taxon>Convolvulaceae</taxon>
        <taxon>Cuscuteae</taxon>
        <taxon>Cuscuta</taxon>
        <taxon>Cuscuta subgen. Cuscuta</taxon>
    </lineage>
</organism>
<proteinExistence type="predicted"/>
<feature type="region of interest" description="Disordered" evidence="1">
    <location>
        <begin position="16"/>
        <end position="37"/>
    </location>
</feature>
<evidence type="ECO:0000313" key="3">
    <source>
        <dbReference type="Proteomes" id="UP001152523"/>
    </source>
</evidence>
<protein>
    <submittedName>
        <fullName evidence="2">Uncharacterized protein</fullName>
    </submittedName>
</protein>
<accession>A0AAV0C678</accession>
<name>A0AAV0C678_9ASTE</name>
<dbReference type="EMBL" id="CAMAPF010000011">
    <property type="protein sequence ID" value="CAH9064821.1"/>
    <property type="molecule type" value="Genomic_DNA"/>
</dbReference>
<evidence type="ECO:0000256" key="1">
    <source>
        <dbReference type="SAM" id="MobiDB-lite"/>
    </source>
</evidence>
<gene>
    <name evidence="2" type="ORF">CEPIT_LOCUS2190</name>
</gene>
<comment type="caution">
    <text evidence="2">The sequence shown here is derived from an EMBL/GenBank/DDBJ whole genome shotgun (WGS) entry which is preliminary data.</text>
</comment>
<sequence length="108" mass="12083">MLSKVMGVVLHGNVPTQEQEVVSAEKDNGKRDDVEANHCTDHDVADVRMENMAEEEPNLQHDSIEESEESEHGTPAVVTKAKPEEEDLVHSGEPNLQHDSIEETEERE</sequence>